<dbReference type="InterPro" id="IPR036322">
    <property type="entry name" value="WD40_repeat_dom_sf"/>
</dbReference>
<dbReference type="SUPFAM" id="SSF50978">
    <property type="entry name" value="WD40 repeat-like"/>
    <property type="match status" value="1"/>
</dbReference>
<evidence type="ECO:0000256" key="4">
    <source>
        <dbReference type="ARBA" id="ARBA00022729"/>
    </source>
</evidence>
<sequence>MICCFLLLASGSRNARMIRKRGLNQKDYEYPNHPQTAQHQKNDRCPPPPQMLPERACEVPGCRSDSECERHKRCCYNGCIYACLESVQPPPVLDWLVQPKPRWLGGNGWLLDGPEEVLQAEACSTTEDGDEPLLCPTGYECHIINPGNPSAGIPNRGQCIKQRGNSDGRSLRHKSFKDYKDYLDLTSAMGEFKVHRVRFFDYMPSGIRALAFNRDTERIAVARVDGSVEIFHCSDRCFQEKIIPGREQCGIEGLSWVGDRLFSAGLNGGITEYDLTNQKVKYTIDAYGGPIWAITGNQQGTHLAVGCEDGTVKLFEVIEDTIQFERNLDRQKSRIISLSWHPSGSKIAAGMMDMIQIFNVETGHSIHRMLADRGVGTSRSKECVVWSVVYLTDGTIISGDSVGMVKLWDDQTGTLIKSHNVTKCDVLALSVSQDEDSLVAGTSEGTVVQFQFVSMVLGKDDKEWVRTRTFKNHTHDIRAVAEITTAVVSGGMDAQLVVRPLLDKIEVRSVASALRKIHFPHRRLVTCAKKSGLMLFQYTGHLELWRLGETEGKGVPGSSLTVKRNPEKLLHLKVKGEDHIRCSAVSPCGEWIVYSTASSLRLYRLHCDNNNVSITKISKLPKVLSSANQLCFSSDSSHLFSASTQSVHLVSLSQSGCKFVATLKPKSGSHQAIHLLAVSEDGKWLASANNDHEVHVYNLQTRKAHCTVPVYSSAVTAMGIHPTTNCLFMMHADQQMFEYSIEHKQYTDWSRMVQRKGLHHLWVERDTPCLNVMFNPQNPSHVILHDTYMFCIIDQTLPLPDNKTQFYNQLTLKSLPEEQRKAHSHAFKVCKTFKDILCVEMMSDQSLVVVERPLEDVATQLPAPIKQKKFAT</sequence>
<protein>
    <recommendedName>
        <fullName evidence="8">WAP four-disulfide core domain protein 1</fullName>
    </recommendedName>
</protein>
<evidence type="ECO:0000313" key="12">
    <source>
        <dbReference type="Proteomes" id="UP000290572"/>
    </source>
</evidence>
<keyword evidence="4" id="KW-0732">Signal</keyword>
<dbReference type="InterPro" id="IPR046351">
    <property type="entry name" value="UTP4"/>
</dbReference>
<dbReference type="Proteomes" id="UP000290572">
    <property type="component" value="Unassembled WGS sequence"/>
</dbReference>
<keyword evidence="5" id="KW-0722">Serine protease inhibitor</keyword>
<evidence type="ECO:0000313" key="11">
    <source>
        <dbReference type="EMBL" id="RXN11029.1"/>
    </source>
</evidence>
<keyword evidence="6" id="KW-1015">Disulfide bond</keyword>
<dbReference type="GO" id="GO:0003723">
    <property type="term" value="F:RNA binding"/>
    <property type="evidence" value="ECO:0007669"/>
    <property type="project" value="TreeGrafter"/>
</dbReference>
<keyword evidence="12" id="KW-1185">Reference proteome</keyword>
<comment type="function">
    <text evidence="7">Has growth inhibitory activity.</text>
</comment>
<evidence type="ECO:0007829" key="13">
    <source>
        <dbReference type="PeptideAtlas" id="A0A498LRJ2"/>
    </source>
</evidence>
<gene>
    <name evidence="11" type="ORF">ROHU_030377</name>
</gene>
<dbReference type="SMART" id="SM00320">
    <property type="entry name" value="WD40"/>
    <property type="match status" value="11"/>
</dbReference>
<evidence type="ECO:0000256" key="5">
    <source>
        <dbReference type="ARBA" id="ARBA00022900"/>
    </source>
</evidence>
<keyword evidence="3" id="KW-0646">Protease inhibitor</keyword>
<dbReference type="GO" id="GO:0030686">
    <property type="term" value="C:90S preribosome"/>
    <property type="evidence" value="ECO:0007669"/>
    <property type="project" value="InterPro"/>
</dbReference>
<evidence type="ECO:0000256" key="8">
    <source>
        <dbReference type="ARBA" id="ARBA00072704"/>
    </source>
</evidence>
<evidence type="ECO:0000256" key="2">
    <source>
        <dbReference type="ARBA" id="ARBA00022525"/>
    </source>
</evidence>
<dbReference type="PROSITE" id="PS51390">
    <property type="entry name" value="WAP"/>
    <property type="match status" value="1"/>
</dbReference>
<dbReference type="GO" id="GO:0004867">
    <property type="term" value="F:serine-type endopeptidase inhibitor activity"/>
    <property type="evidence" value="ECO:0007669"/>
    <property type="project" value="UniProtKB-KW"/>
</dbReference>
<evidence type="ECO:0000256" key="1">
    <source>
        <dbReference type="ARBA" id="ARBA00004613"/>
    </source>
</evidence>
<dbReference type="GO" id="GO:0034455">
    <property type="term" value="C:t-UTP complex"/>
    <property type="evidence" value="ECO:0007669"/>
    <property type="project" value="TreeGrafter"/>
</dbReference>
<dbReference type="InterPro" id="IPR001680">
    <property type="entry name" value="WD40_rpt"/>
</dbReference>
<dbReference type="InterPro" id="IPR036645">
    <property type="entry name" value="Elafin-like_sf"/>
</dbReference>
<dbReference type="FunFam" id="2.130.10.10:FF:000617">
    <property type="entry name" value="U3 small nucleolar RNA-associated protein 4 homolog"/>
    <property type="match status" value="1"/>
</dbReference>
<evidence type="ECO:0000259" key="10">
    <source>
        <dbReference type="PROSITE" id="PS51390"/>
    </source>
</evidence>
<dbReference type="GO" id="GO:0000462">
    <property type="term" value="P:maturation of SSU-rRNA from tricistronic rRNA transcript (SSU-rRNA, 5.8S rRNA, LSU-rRNA)"/>
    <property type="evidence" value="ECO:0007669"/>
    <property type="project" value="InterPro"/>
</dbReference>
<dbReference type="FunFam" id="4.10.75.10:FF:000003">
    <property type="entry name" value="WAP four-disulfide core domain protein 1"/>
    <property type="match status" value="1"/>
</dbReference>
<comment type="subcellular location">
    <subcellularLocation>
        <location evidence="1">Secreted</location>
    </subcellularLocation>
</comment>
<comment type="caution">
    <text evidence="11">The sequence shown here is derived from an EMBL/GenBank/DDBJ whole genome shotgun (WGS) entry which is preliminary data.</text>
</comment>
<dbReference type="Gene3D" id="2.130.10.10">
    <property type="entry name" value="YVTN repeat-like/Quinoprotein amine dehydrogenase"/>
    <property type="match status" value="3"/>
</dbReference>
<organism evidence="11 12">
    <name type="scientific">Labeo rohita</name>
    <name type="common">Indian major carp</name>
    <name type="synonym">Cyprinus rohita</name>
    <dbReference type="NCBI Taxonomy" id="84645"/>
    <lineage>
        <taxon>Eukaryota</taxon>
        <taxon>Metazoa</taxon>
        <taxon>Chordata</taxon>
        <taxon>Craniata</taxon>
        <taxon>Vertebrata</taxon>
        <taxon>Euteleostomi</taxon>
        <taxon>Actinopterygii</taxon>
        <taxon>Neopterygii</taxon>
        <taxon>Teleostei</taxon>
        <taxon>Ostariophysi</taxon>
        <taxon>Cypriniformes</taxon>
        <taxon>Cyprinidae</taxon>
        <taxon>Labeoninae</taxon>
        <taxon>Labeonini</taxon>
        <taxon>Labeo</taxon>
    </lineage>
</organism>
<dbReference type="InterPro" id="IPR008197">
    <property type="entry name" value="WAP_dom"/>
</dbReference>
<dbReference type="STRING" id="84645.A0A498LRJ2"/>
<dbReference type="SUPFAM" id="SSF57256">
    <property type="entry name" value="Elafin-like"/>
    <property type="match status" value="1"/>
</dbReference>
<dbReference type="CDD" id="cd00199">
    <property type="entry name" value="WAP"/>
    <property type="match status" value="1"/>
</dbReference>
<reference evidence="11 12" key="1">
    <citation type="submission" date="2018-03" db="EMBL/GenBank/DDBJ databases">
        <title>Draft genome sequence of Rohu Carp (Labeo rohita).</title>
        <authorList>
            <person name="Das P."/>
            <person name="Kushwaha B."/>
            <person name="Joshi C.G."/>
            <person name="Kumar D."/>
            <person name="Nagpure N.S."/>
            <person name="Sahoo L."/>
            <person name="Das S.P."/>
            <person name="Bit A."/>
            <person name="Patnaik S."/>
            <person name="Meher P.K."/>
            <person name="Jayasankar P."/>
            <person name="Koringa P.G."/>
            <person name="Patel N.V."/>
            <person name="Hinsu A.T."/>
            <person name="Kumar R."/>
            <person name="Pandey M."/>
            <person name="Agarwal S."/>
            <person name="Srivastava S."/>
            <person name="Singh M."/>
            <person name="Iquebal M.A."/>
            <person name="Jaiswal S."/>
            <person name="Angadi U.B."/>
            <person name="Kumar N."/>
            <person name="Raza M."/>
            <person name="Shah T.M."/>
            <person name="Rai A."/>
            <person name="Jena J.K."/>
        </authorList>
    </citation>
    <scope>NUCLEOTIDE SEQUENCE [LARGE SCALE GENOMIC DNA]</scope>
    <source>
        <strain evidence="11">DASCIFA01</strain>
        <tissue evidence="11">Testis</tissue>
    </source>
</reference>
<dbReference type="EMBL" id="QBIY01013157">
    <property type="protein sequence ID" value="RXN11029.1"/>
    <property type="molecule type" value="Genomic_DNA"/>
</dbReference>
<dbReference type="Pfam" id="PF00095">
    <property type="entry name" value="WAP"/>
    <property type="match status" value="1"/>
</dbReference>
<evidence type="ECO:0000256" key="9">
    <source>
        <dbReference type="SAM" id="MobiDB-lite"/>
    </source>
</evidence>
<dbReference type="InterPro" id="IPR011047">
    <property type="entry name" value="Quinoprotein_ADH-like_sf"/>
</dbReference>
<dbReference type="Pfam" id="PF00400">
    <property type="entry name" value="WD40"/>
    <property type="match status" value="2"/>
</dbReference>
<dbReference type="SMART" id="SM00217">
    <property type="entry name" value="WAP"/>
    <property type="match status" value="1"/>
</dbReference>
<dbReference type="GO" id="GO:0032040">
    <property type="term" value="C:small-subunit processome"/>
    <property type="evidence" value="ECO:0007669"/>
    <property type="project" value="TreeGrafter"/>
</dbReference>
<dbReference type="FunFam" id="2.130.10.10:FF:000638">
    <property type="entry name" value="U3 small nucleolar RNA-associated protein 4 homolog"/>
    <property type="match status" value="1"/>
</dbReference>
<evidence type="ECO:0000256" key="3">
    <source>
        <dbReference type="ARBA" id="ARBA00022690"/>
    </source>
</evidence>
<feature type="domain" description="WAP" evidence="10">
    <location>
        <begin position="36"/>
        <end position="87"/>
    </location>
</feature>
<feature type="region of interest" description="Disordered" evidence="9">
    <location>
        <begin position="25"/>
        <end position="45"/>
    </location>
</feature>
<name>A0A498LRJ2_LABRO</name>
<dbReference type="PANTHER" id="PTHR44163">
    <property type="entry name" value="U3 SMALL NUCLEOLAR RNA-ASSOCIATED PROTEIN 4 HOMOLOG"/>
    <property type="match status" value="1"/>
</dbReference>
<dbReference type="AlphaFoldDB" id="A0A498LRJ2"/>
<proteinExistence type="evidence at protein level"/>
<dbReference type="InterPro" id="IPR015943">
    <property type="entry name" value="WD40/YVTN_repeat-like_dom_sf"/>
</dbReference>
<dbReference type="GO" id="GO:0005576">
    <property type="term" value="C:extracellular region"/>
    <property type="evidence" value="ECO:0007669"/>
    <property type="project" value="UniProtKB-SubCell"/>
</dbReference>
<evidence type="ECO:0000256" key="6">
    <source>
        <dbReference type="ARBA" id="ARBA00023157"/>
    </source>
</evidence>
<dbReference type="Gene3D" id="4.10.75.10">
    <property type="entry name" value="Elafin-like"/>
    <property type="match status" value="1"/>
</dbReference>
<keyword evidence="13" id="KW-1267">Proteomics identification</keyword>
<keyword evidence="2" id="KW-0964">Secreted</keyword>
<accession>A0A498LRJ2</accession>
<dbReference type="SUPFAM" id="SSF50998">
    <property type="entry name" value="Quinoprotein alcohol dehydrogenase-like"/>
    <property type="match status" value="1"/>
</dbReference>
<evidence type="ECO:0000256" key="7">
    <source>
        <dbReference type="ARBA" id="ARBA00056452"/>
    </source>
</evidence>
<dbReference type="PANTHER" id="PTHR44163:SF1">
    <property type="entry name" value="U3 SMALL NUCLEOLAR RNA-ASSOCIATED PROTEIN 4 HOMOLOG"/>
    <property type="match status" value="1"/>
</dbReference>